<reference evidence="2" key="1">
    <citation type="submission" date="2023-06" db="EMBL/GenBank/DDBJ databases">
        <authorList>
            <person name="Delattre M."/>
        </authorList>
    </citation>
    <scope>NUCLEOTIDE SEQUENCE</scope>
    <source>
        <strain evidence="2">AF72</strain>
    </source>
</reference>
<feature type="region of interest" description="Disordered" evidence="1">
    <location>
        <begin position="1"/>
        <end position="21"/>
    </location>
</feature>
<feature type="non-terminal residue" evidence="2">
    <location>
        <position position="183"/>
    </location>
</feature>
<comment type="caution">
    <text evidence="2">The sequence shown here is derived from an EMBL/GenBank/DDBJ whole genome shotgun (WGS) entry which is preliminary data.</text>
</comment>
<organism evidence="2 3">
    <name type="scientific">Mesorhabditis spiculigera</name>
    <dbReference type="NCBI Taxonomy" id="96644"/>
    <lineage>
        <taxon>Eukaryota</taxon>
        <taxon>Metazoa</taxon>
        <taxon>Ecdysozoa</taxon>
        <taxon>Nematoda</taxon>
        <taxon>Chromadorea</taxon>
        <taxon>Rhabditida</taxon>
        <taxon>Rhabditina</taxon>
        <taxon>Rhabditomorpha</taxon>
        <taxon>Rhabditoidea</taxon>
        <taxon>Rhabditidae</taxon>
        <taxon>Mesorhabditinae</taxon>
        <taxon>Mesorhabditis</taxon>
    </lineage>
</organism>
<keyword evidence="3" id="KW-1185">Reference proteome</keyword>
<evidence type="ECO:0000256" key="1">
    <source>
        <dbReference type="SAM" id="MobiDB-lite"/>
    </source>
</evidence>
<name>A0AA36G636_9BILA</name>
<evidence type="ECO:0000313" key="2">
    <source>
        <dbReference type="EMBL" id="CAJ0577154.1"/>
    </source>
</evidence>
<feature type="region of interest" description="Disordered" evidence="1">
    <location>
        <begin position="46"/>
        <end position="120"/>
    </location>
</feature>
<accession>A0AA36G636</accession>
<sequence length="183" mass="20796">MNFPSQNLHTRPFHAENSYNPSAYMASEPQFLQHYAAPRAELADGQGWGSFENEASIPEGQPPVFATNGSNKEDQPGPSTPQPKPRGRPRKYHVHGKNPEENKRFSNSLACKESRKIKNQQMDEARKLVVRLKELSDTLFDAHSQQRRNARPSMDMRGITELRETIGKLSALAIFTKKPREQK</sequence>
<dbReference type="EMBL" id="CATQJA010002648">
    <property type="protein sequence ID" value="CAJ0577154.1"/>
    <property type="molecule type" value="Genomic_DNA"/>
</dbReference>
<dbReference type="AlphaFoldDB" id="A0AA36G636"/>
<gene>
    <name evidence="2" type="ORF">MSPICULIGERA_LOCUS15432</name>
</gene>
<proteinExistence type="predicted"/>
<evidence type="ECO:0000313" key="3">
    <source>
        <dbReference type="Proteomes" id="UP001177023"/>
    </source>
</evidence>
<dbReference type="Proteomes" id="UP001177023">
    <property type="component" value="Unassembled WGS sequence"/>
</dbReference>
<feature type="compositionally biased region" description="Basic residues" evidence="1">
    <location>
        <begin position="85"/>
        <end position="96"/>
    </location>
</feature>
<protein>
    <submittedName>
        <fullName evidence="2">Uncharacterized protein</fullName>
    </submittedName>
</protein>